<dbReference type="PANTHER" id="PTHR11328">
    <property type="entry name" value="MAJOR FACILITATOR SUPERFAMILY DOMAIN-CONTAINING PROTEIN"/>
    <property type="match status" value="1"/>
</dbReference>
<feature type="transmembrane region" description="Helical" evidence="3">
    <location>
        <begin position="311"/>
        <end position="332"/>
    </location>
</feature>
<dbReference type="GO" id="GO:0008643">
    <property type="term" value="P:carbohydrate transport"/>
    <property type="evidence" value="ECO:0007669"/>
    <property type="project" value="InterPro"/>
</dbReference>
<keyword evidence="3" id="KW-0472">Membrane</keyword>
<dbReference type="GO" id="GO:0005886">
    <property type="term" value="C:plasma membrane"/>
    <property type="evidence" value="ECO:0007669"/>
    <property type="project" value="TreeGrafter"/>
</dbReference>
<evidence type="ECO:0000313" key="4">
    <source>
        <dbReference type="EMBL" id="EDS19956.1"/>
    </source>
</evidence>
<dbReference type="HOGENOM" id="CLU_027408_0_3_9"/>
<proteinExistence type="predicted"/>
<evidence type="ECO:0000256" key="2">
    <source>
        <dbReference type="ARBA" id="ARBA00022847"/>
    </source>
</evidence>
<name>B0N0J9_9FIRM</name>
<gene>
    <name evidence="4" type="primary">gph</name>
    <name evidence="4" type="ORF">CLORAM_00047</name>
</gene>
<feature type="transmembrane region" description="Helical" evidence="3">
    <location>
        <begin position="159"/>
        <end position="183"/>
    </location>
</feature>
<feature type="transmembrane region" description="Helical" evidence="3">
    <location>
        <begin position="423"/>
        <end position="442"/>
    </location>
</feature>
<dbReference type="CDD" id="cd17332">
    <property type="entry name" value="MFS_MelB_like"/>
    <property type="match status" value="1"/>
</dbReference>
<keyword evidence="3" id="KW-1133">Transmembrane helix</keyword>
<dbReference type="InterPro" id="IPR036259">
    <property type="entry name" value="MFS_trans_sf"/>
</dbReference>
<dbReference type="InterPro" id="IPR039672">
    <property type="entry name" value="MFS_2"/>
</dbReference>
<dbReference type="SUPFAM" id="SSF103473">
    <property type="entry name" value="MFS general substrate transporter"/>
    <property type="match status" value="1"/>
</dbReference>
<dbReference type="Pfam" id="PF13347">
    <property type="entry name" value="MFS_2"/>
    <property type="match status" value="1"/>
</dbReference>
<comment type="caution">
    <text evidence="4">The sequence shown here is derived from an EMBL/GenBank/DDBJ whole genome shotgun (WGS) entry which is preliminary data.</text>
</comment>
<accession>B0N0J9</accession>
<sequence>MNHLLSLKGDRKMNNDRLSFKEKYSYGVGAIGKDMCCGIIFTYCMLYFTDVLKLSASFVGTLFFLAKFWDAVNDLGMGMIVDNTHSRWGKFRPWLAIGTIVNAIILVALFTDWRLSGTSLYIFAAIMYIVWGMTYTVMDIPYWSMLPNLTSNPEERDRVAVIPRIFASIGGSLLVGGFGLQIMDFLGNGDAQVGYTNFAIVIAIIFIVTVGITVVNVKSADRVEAKKPEKTSFRKMFEIIRKNDQLLVAIATILTFNFGMNCIAGVQTYYFIYVAGNKGLFSVFTMFAGFAEIFGLIIFPKLSQRLSKQQVYALASGIPVVGLIILLVTGFIAPQNYILTAVAGICVKFGSGLQLGTVTVVLADVVDYGEYKLGTRNESVIFSIQTLLVKFASAMGALFTGFALDATGYVAGASQTMATQNGMRIIMVALPIILVLISYIIYKKYYKLNGAYYQRIMNIIALRKEENQMILDDVTEDIKNSNEPIIDLKEKKYAN</sequence>
<feature type="transmembrane region" description="Helical" evidence="3">
    <location>
        <begin position="338"/>
        <end position="366"/>
    </location>
</feature>
<feature type="transmembrane region" description="Helical" evidence="3">
    <location>
        <begin position="387"/>
        <end position="411"/>
    </location>
</feature>
<dbReference type="eggNOG" id="COG2211">
    <property type="taxonomic scope" value="Bacteria"/>
</dbReference>
<dbReference type="EMBL" id="ABFX02000002">
    <property type="protein sequence ID" value="EDS19956.1"/>
    <property type="molecule type" value="Genomic_DNA"/>
</dbReference>
<reference evidence="4" key="1">
    <citation type="submission" date="2007-11" db="EMBL/GenBank/DDBJ databases">
        <authorList>
            <person name="Fulton L."/>
            <person name="Clifton S."/>
            <person name="Fulton B."/>
            <person name="Xu J."/>
            <person name="Minx P."/>
            <person name="Pepin K.H."/>
            <person name="Johnson M."/>
            <person name="Thiruvilangam P."/>
            <person name="Bhonagiri V."/>
            <person name="Nash W.E."/>
            <person name="Mardis E.R."/>
            <person name="Wilson R.K."/>
        </authorList>
    </citation>
    <scope>NUCLEOTIDE SEQUENCE [LARGE SCALE GENOMIC DNA]</scope>
    <source>
        <strain evidence="4">DSM 1402</strain>
    </source>
</reference>
<keyword evidence="1" id="KW-0813">Transport</keyword>
<feature type="transmembrane region" description="Helical" evidence="3">
    <location>
        <begin position="279"/>
        <end position="299"/>
    </location>
</feature>
<dbReference type="InterPro" id="IPR001927">
    <property type="entry name" value="Na/Gal_symport"/>
</dbReference>
<protein>
    <submittedName>
        <fullName evidence="4">Glycoside/pentoside/hexuronide transporter</fullName>
    </submittedName>
</protein>
<keyword evidence="3" id="KW-0812">Transmembrane</keyword>
<dbReference type="GO" id="GO:0006814">
    <property type="term" value="P:sodium ion transport"/>
    <property type="evidence" value="ECO:0007669"/>
    <property type="project" value="InterPro"/>
</dbReference>
<feature type="transmembrane region" description="Helical" evidence="3">
    <location>
        <begin position="24"/>
        <end position="48"/>
    </location>
</feature>
<keyword evidence="5" id="KW-1185">Reference proteome</keyword>
<dbReference type="AlphaFoldDB" id="B0N0J9"/>
<evidence type="ECO:0000256" key="1">
    <source>
        <dbReference type="ARBA" id="ARBA00022448"/>
    </source>
</evidence>
<keyword evidence="2" id="KW-0769">Symport</keyword>
<feature type="transmembrane region" description="Helical" evidence="3">
    <location>
        <begin position="93"/>
        <end position="113"/>
    </location>
</feature>
<feature type="transmembrane region" description="Helical" evidence="3">
    <location>
        <begin position="195"/>
        <end position="217"/>
    </location>
</feature>
<dbReference type="NCBIfam" id="NF007749">
    <property type="entry name" value="PRK10429.1"/>
    <property type="match status" value="1"/>
</dbReference>
<feature type="transmembrane region" description="Helical" evidence="3">
    <location>
        <begin position="119"/>
        <end position="138"/>
    </location>
</feature>
<dbReference type="GO" id="GO:0015293">
    <property type="term" value="F:symporter activity"/>
    <property type="evidence" value="ECO:0007669"/>
    <property type="project" value="UniProtKB-KW"/>
</dbReference>
<dbReference type="Proteomes" id="UP000005798">
    <property type="component" value="Unassembled WGS sequence"/>
</dbReference>
<feature type="transmembrane region" description="Helical" evidence="3">
    <location>
        <begin position="54"/>
        <end position="72"/>
    </location>
</feature>
<evidence type="ECO:0000313" key="5">
    <source>
        <dbReference type="Proteomes" id="UP000005798"/>
    </source>
</evidence>
<reference evidence="4" key="2">
    <citation type="submission" date="2014-06" db="EMBL/GenBank/DDBJ databases">
        <title>Draft genome sequence of Clostridium ramosum(DSM 1402).</title>
        <authorList>
            <person name="Sudarsanam P."/>
            <person name="Ley R."/>
            <person name="Guruge J."/>
            <person name="Turnbaugh P.J."/>
            <person name="Mahowald M."/>
            <person name="Liep D."/>
            <person name="Gordon J."/>
        </authorList>
    </citation>
    <scope>NUCLEOTIDE SEQUENCE</scope>
    <source>
        <strain evidence="4">DSM 1402</strain>
    </source>
</reference>
<organism evidence="4 5">
    <name type="scientific">Thomasclavelia ramosa DSM 1402</name>
    <dbReference type="NCBI Taxonomy" id="445974"/>
    <lineage>
        <taxon>Bacteria</taxon>
        <taxon>Bacillati</taxon>
        <taxon>Bacillota</taxon>
        <taxon>Erysipelotrichia</taxon>
        <taxon>Erysipelotrichales</taxon>
        <taxon>Coprobacillaceae</taxon>
        <taxon>Thomasclavelia</taxon>
    </lineage>
</organism>
<evidence type="ECO:0000256" key="3">
    <source>
        <dbReference type="SAM" id="Phobius"/>
    </source>
</evidence>
<dbReference type="Gene3D" id="1.20.1250.20">
    <property type="entry name" value="MFS general substrate transporter like domains"/>
    <property type="match status" value="2"/>
</dbReference>
<dbReference type="NCBIfam" id="TIGR00792">
    <property type="entry name" value="gph"/>
    <property type="match status" value="1"/>
</dbReference>
<feature type="transmembrane region" description="Helical" evidence="3">
    <location>
        <begin position="246"/>
        <end position="273"/>
    </location>
</feature>
<dbReference type="PANTHER" id="PTHR11328:SF36">
    <property type="entry name" value="MELIBIOSE PERMEASE"/>
    <property type="match status" value="1"/>
</dbReference>